<name>A0AAP0K9K4_9MAGN</name>
<sequence>MADGDDGEGEIGAGGGWTTSQHRRPRTSSATLRGRERTSSATDREAARLRPVAAVAGRLGSGTSDSSGSGVA</sequence>
<protein>
    <submittedName>
        <fullName evidence="2">Uncharacterized protein</fullName>
    </submittedName>
</protein>
<evidence type="ECO:0000313" key="2">
    <source>
        <dbReference type="EMBL" id="KAK9148422.1"/>
    </source>
</evidence>
<evidence type="ECO:0000256" key="1">
    <source>
        <dbReference type="SAM" id="MobiDB-lite"/>
    </source>
</evidence>
<keyword evidence="3" id="KW-1185">Reference proteome</keyword>
<feature type="compositionally biased region" description="Basic and acidic residues" evidence="1">
    <location>
        <begin position="33"/>
        <end position="48"/>
    </location>
</feature>
<evidence type="ECO:0000313" key="3">
    <source>
        <dbReference type="Proteomes" id="UP001419268"/>
    </source>
</evidence>
<reference evidence="2 3" key="1">
    <citation type="submission" date="2024-01" db="EMBL/GenBank/DDBJ databases">
        <title>Genome assemblies of Stephania.</title>
        <authorList>
            <person name="Yang L."/>
        </authorList>
    </citation>
    <scope>NUCLEOTIDE SEQUENCE [LARGE SCALE GENOMIC DNA]</scope>
    <source>
        <strain evidence="2">JXDWG</strain>
        <tissue evidence="2">Leaf</tissue>
    </source>
</reference>
<comment type="caution">
    <text evidence="2">The sequence shown here is derived from an EMBL/GenBank/DDBJ whole genome shotgun (WGS) entry which is preliminary data.</text>
</comment>
<feature type="region of interest" description="Disordered" evidence="1">
    <location>
        <begin position="1"/>
        <end position="72"/>
    </location>
</feature>
<feature type="compositionally biased region" description="Low complexity" evidence="1">
    <location>
        <begin position="57"/>
        <end position="72"/>
    </location>
</feature>
<organism evidence="2 3">
    <name type="scientific">Stephania cephalantha</name>
    <dbReference type="NCBI Taxonomy" id="152367"/>
    <lineage>
        <taxon>Eukaryota</taxon>
        <taxon>Viridiplantae</taxon>
        <taxon>Streptophyta</taxon>
        <taxon>Embryophyta</taxon>
        <taxon>Tracheophyta</taxon>
        <taxon>Spermatophyta</taxon>
        <taxon>Magnoliopsida</taxon>
        <taxon>Ranunculales</taxon>
        <taxon>Menispermaceae</taxon>
        <taxon>Menispermoideae</taxon>
        <taxon>Cissampelideae</taxon>
        <taxon>Stephania</taxon>
    </lineage>
</organism>
<proteinExistence type="predicted"/>
<dbReference type="AlphaFoldDB" id="A0AAP0K9K4"/>
<accession>A0AAP0K9K4</accession>
<gene>
    <name evidence="2" type="ORF">Scep_007179</name>
</gene>
<dbReference type="Proteomes" id="UP001419268">
    <property type="component" value="Unassembled WGS sequence"/>
</dbReference>
<dbReference type="EMBL" id="JBBNAG010000003">
    <property type="protein sequence ID" value="KAK9148422.1"/>
    <property type="molecule type" value="Genomic_DNA"/>
</dbReference>